<dbReference type="Gene3D" id="2.170.130.10">
    <property type="entry name" value="TonB-dependent receptor, plug domain"/>
    <property type="match status" value="1"/>
</dbReference>
<organism evidence="15 16">
    <name type="scientific">Nitratiruptor tergarcus DSM 16512</name>
    <dbReference type="NCBI Taxonomy" id="1069081"/>
    <lineage>
        <taxon>Bacteria</taxon>
        <taxon>Pseudomonadati</taxon>
        <taxon>Campylobacterota</taxon>
        <taxon>Epsilonproteobacteria</taxon>
        <taxon>Nautiliales</taxon>
        <taxon>Nitratiruptoraceae</taxon>
        <taxon>Nitratiruptor</taxon>
    </lineage>
</organism>
<name>A0A1W1WSF6_9BACT</name>
<gene>
    <name evidence="15" type="ORF">SAMN05660197_1040</name>
</gene>
<feature type="chain" id="PRO_5012461470" evidence="12">
    <location>
        <begin position="29"/>
        <end position="620"/>
    </location>
</feature>
<sequence length="620" mass="69985">MAKGFKRKYFSLAAIAATVSTVVLQAEASQIAQIQKVVVSASKSSESIEDVSDDIEVIDTQELEELGIESLKDLLQYAVGVTQSSNGGPGKANAIYLRGLANDKVLILIDGVRFNDPSNISGPSSEHLLLQNIERVEIIKGAQSGIWGADAAAGVINIITKTKAQKSIDIMGGSFRTTKAALYLADSLTKRFSYVFDMSYYKTDGFSAITPYRKNPKDYESDGYINRNVRFKVEYNAESFSLDTGGFYINAYNEADGYNPKSFAPDPNSRNNDKFKYYAIFLNGSKELQKHHLSFHLDSTTTKRYFLDASWGVNYFEGKTGTVEVRDTFRYDNGKLQLGGGSQRYKSAYSDTAAKSGSIDYDDSYIYFTNFNRFGSLILQENVRYDAYDKFDNQVTGKIGAKYALGDVNLFANIAKAYNIPNQIKMINPWGKANFNLQPEKSRSYDVGIEAYGVKLVYFVERVKDLINWYDPDYNSYGDEYYKNFPGTSKFKGVEASYRQAVGEDIFAQIGFTYLQTKDSQGNYLPRRAKTRYSYALSWYPTAKHTININGYYVGKRYDDAAKSKKTGNYNVTNLLLSYQFAKNYRGYVRVQNIFNRRYQEVYGYGAQPRSFYIGIEGSF</sequence>
<evidence type="ECO:0000256" key="1">
    <source>
        <dbReference type="ARBA" id="ARBA00004571"/>
    </source>
</evidence>
<dbReference type="GO" id="GO:0009279">
    <property type="term" value="C:cell outer membrane"/>
    <property type="evidence" value="ECO:0007669"/>
    <property type="project" value="UniProtKB-SubCell"/>
</dbReference>
<dbReference type="PROSITE" id="PS01156">
    <property type="entry name" value="TONB_DEPENDENT_REC_2"/>
    <property type="match status" value="1"/>
</dbReference>
<dbReference type="EMBL" id="FWWZ01000001">
    <property type="protein sequence ID" value="SMC09234.1"/>
    <property type="molecule type" value="Genomic_DNA"/>
</dbReference>
<dbReference type="CDD" id="cd01347">
    <property type="entry name" value="ligand_gated_channel"/>
    <property type="match status" value="1"/>
</dbReference>
<evidence type="ECO:0000313" key="15">
    <source>
        <dbReference type="EMBL" id="SMC09234.1"/>
    </source>
</evidence>
<dbReference type="InterPro" id="IPR012910">
    <property type="entry name" value="Plug_dom"/>
</dbReference>
<dbReference type="STRING" id="1069081.SAMN05660197_1040"/>
<evidence type="ECO:0000313" key="16">
    <source>
        <dbReference type="Proteomes" id="UP000192602"/>
    </source>
</evidence>
<dbReference type="PROSITE" id="PS52016">
    <property type="entry name" value="TONB_DEPENDENT_REC_3"/>
    <property type="match status" value="1"/>
</dbReference>
<evidence type="ECO:0000256" key="10">
    <source>
        <dbReference type="PROSITE-ProRule" id="PRU01360"/>
    </source>
</evidence>
<keyword evidence="8" id="KW-0675">Receptor</keyword>
<accession>A0A1W1WSF6</accession>
<dbReference type="RefSeq" id="WP_084275473.1">
    <property type="nucleotide sequence ID" value="NZ_AP026671.1"/>
</dbReference>
<evidence type="ECO:0000256" key="5">
    <source>
        <dbReference type="ARBA" id="ARBA00022729"/>
    </source>
</evidence>
<dbReference type="InterPro" id="IPR000531">
    <property type="entry name" value="Beta-barrel_TonB"/>
</dbReference>
<dbReference type="SUPFAM" id="SSF56935">
    <property type="entry name" value="Porins"/>
    <property type="match status" value="1"/>
</dbReference>
<feature type="domain" description="TonB-dependent receptor plug" evidence="14">
    <location>
        <begin position="49"/>
        <end position="155"/>
    </location>
</feature>
<keyword evidence="16" id="KW-1185">Reference proteome</keyword>
<evidence type="ECO:0000259" key="13">
    <source>
        <dbReference type="Pfam" id="PF00593"/>
    </source>
</evidence>
<evidence type="ECO:0000259" key="14">
    <source>
        <dbReference type="Pfam" id="PF07715"/>
    </source>
</evidence>
<keyword evidence="5 12" id="KW-0732">Signal</keyword>
<keyword evidence="4 10" id="KW-0812">Transmembrane</keyword>
<reference evidence="16" key="1">
    <citation type="submission" date="2017-04" db="EMBL/GenBank/DDBJ databases">
        <authorList>
            <person name="Varghese N."/>
            <person name="Submissions S."/>
        </authorList>
    </citation>
    <scope>NUCLEOTIDE SEQUENCE [LARGE SCALE GENOMIC DNA]</scope>
    <source>
        <strain evidence="16">DSM 16512</strain>
    </source>
</reference>
<dbReference type="GO" id="GO:0044718">
    <property type="term" value="P:siderophore transmembrane transport"/>
    <property type="evidence" value="ECO:0007669"/>
    <property type="project" value="TreeGrafter"/>
</dbReference>
<keyword evidence="3 10" id="KW-1134">Transmembrane beta strand</keyword>
<dbReference type="Proteomes" id="UP000192602">
    <property type="component" value="Unassembled WGS sequence"/>
</dbReference>
<keyword evidence="7 10" id="KW-0472">Membrane</keyword>
<dbReference type="InterPro" id="IPR037066">
    <property type="entry name" value="Plug_dom_sf"/>
</dbReference>
<dbReference type="InterPro" id="IPR036942">
    <property type="entry name" value="Beta-barrel_TonB_sf"/>
</dbReference>
<dbReference type="Pfam" id="PF00593">
    <property type="entry name" value="TonB_dep_Rec_b-barrel"/>
    <property type="match status" value="1"/>
</dbReference>
<proteinExistence type="inferred from homology"/>
<comment type="similarity">
    <text evidence="10 11">Belongs to the TonB-dependent receptor family.</text>
</comment>
<dbReference type="Gene3D" id="2.40.170.20">
    <property type="entry name" value="TonB-dependent receptor, beta-barrel domain"/>
    <property type="match status" value="1"/>
</dbReference>
<dbReference type="Pfam" id="PF07715">
    <property type="entry name" value="Plug"/>
    <property type="match status" value="1"/>
</dbReference>
<feature type="domain" description="TonB-dependent receptor-like beta-barrel" evidence="13">
    <location>
        <begin position="192"/>
        <end position="594"/>
    </location>
</feature>
<comment type="subcellular location">
    <subcellularLocation>
        <location evidence="1 10">Cell outer membrane</location>
        <topology evidence="1 10">Multi-pass membrane protein</topology>
    </subcellularLocation>
</comment>
<dbReference type="PANTHER" id="PTHR30069:SF29">
    <property type="entry name" value="HEMOGLOBIN AND HEMOGLOBIN-HAPTOGLOBIN-BINDING PROTEIN 1-RELATED"/>
    <property type="match status" value="1"/>
</dbReference>
<keyword evidence="6 11" id="KW-0798">TonB box</keyword>
<keyword evidence="9 10" id="KW-0998">Cell outer membrane</keyword>
<evidence type="ECO:0000256" key="6">
    <source>
        <dbReference type="ARBA" id="ARBA00023077"/>
    </source>
</evidence>
<evidence type="ECO:0000256" key="3">
    <source>
        <dbReference type="ARBA" id="ARBA00022452"/>
    </source>
</evidence>
<feature type="signal peptide" evidence="12">
    <location>
        <begin position="1"/>
        <end position="28"/>
    </location>
</feature>
<dbReference type="AlphaFoldDB" id="A0A1W1WSF6"/>
<dbReference type="GO" id="GO:0015344">
    <property type="term" value="F:siderophore uptake transmembrane transporter activity"/>
    <property type="evidence" value="ECO:0007669"/>
    <property type="project" value="TreeGrafter"/>
</dbReference>
<dbReference type="InterPro" id="IPR010917">
    <property type="entry name" value="TonB_rcpt_CS"/>
</dbReference>
<dbReference type="PANTHER" id="PTHR30069">
    <property type="entry name" value="TONB-DEPENDENT OUTER MEMBRANE RECEPTOR"/>
    <property type="match status" value="1"/>
</dbReference>
<evidence type="ECO:0000256" key="8">
    <source>
        <dbReference type="ARBA" id="ARBA00023170"/>
    </source>
</evidence>
<evidence type="ECO:0000256" key="11">
    <source>
        <dbReference type="RuleBase" id="RU003357"/>
    </source>
</evidence>
<keyword evidence="2 10" id="KW-0813">Transport</keyword>
<protein>
    <submittedName>
        <fullName evidence="15">Vitamin B12 transporter</fullName>
    </submittedName>
</protein>
<dbReference type="InterPro" id="IPR039426">
    <property type="entry name" value="TonB-dep_rcpt-like"/>
</dbReference>
<evidence type="ECO:0000256" key="4">
    <source>
        <dbReference type="ARBA" id="ARBA00022692"/>
    </source>
</evidence>
<evidence type="ECO:0000256" key="12">
    <source>
        <dbReference type="SAM" id="SignalP"/>
    </source>
</evidence>
<evidence type="ECO:0000256" key="9">
    <source>
        <dbReference type="ARBA" id="ARBA00023237"/>
    </source>
</evidence>
<evidence type="ECO:0000256" key="7">
    <source>
        <dbReference type="ARBA" id="ARBA00023136"/>
    </source>
</evidence>
<dbReference type="OrthoDB" id="9763670at2"/>
<evidence type="ECO:0000256" key="2">
    <source>
        <dbReference type="ARBA" id="ARBA00022448"/>
    </source>
</evidence>